<proteinExistence type="predicted"/>
<accession>A0A174TIX0</accession>
<organism evidence="1 2">
    <name type="scientific">Anaerostipes hadrus</name>
    <dbReference type="NCBI Taxonomy" id="649756"/>
    <lineage>
        <taxon>Bacteria</taxon>
        <taxon>Bacillati</taxon>
        <taxon>Bacillota</taxon>
        <taxon>Clostridia</taxon>
        <taxon>Lachnospirales</taxon>
        <taxon>Lachnospiraceae</taxon>
        <taxon>Anaerostipes</taxon>
    </lineage>
</organism>
<dbReference type="RefSeq" id="WP_055161966.1">
    <property type="nucleotide sequence ID" value="NZ_CZAU01000041.1"/>
</dbReference>
<evidence type="ECO:0000313" key="1">
    <source>
        <dbReference type="EMBL" id="CUQ10003.1"/>
    </source>
</evidence>
<gene>
    <name evidence="1" type="ORF">ERS852520_03051</name>
</gene>
<reference evidence="1 2" key="1">
    <citation type="submission" date="2015-09" db="EMBL/GenBank/DDBJ databases">
        <authorList>
            <consortium name="Pathogen Informatics"/>
        </authorList>
    </citation>
    <scope>NUCLEOTIDE SEQUENCE [LARGE SCALE GENOMIC DNA]</scope>
    <source>
        <strain evidence="1 2">2789STDY5834908</strain>
    </source>
</reference>
<sequence length="63" mass="6934">MKVKCGDHLSVGDEIAEIIDTYEGDVIEVIKSPCEGCLFYHGSNPLIYSNTAIAKIIKDTDFI</sequence>
<protein>
    <submittedName>
        <fullName evidence="1">Uncharacterized protein</fullName>
    </submittedName>
</protein>
<dbReference type="Proteomes" id="UP000095564">
    <property type="component" value="Unassembled WGS sequence"/>
</dbReference>
<evidence type="ECO:0000313" key="2">
    <source>
        <dbReference type="Proteomes" id="UP000095564"/>
    </source>
</evidence>
<dbReference type="AlphaFoldDB" id="A0A174TIX0"/>
<dbReference type="EMBL" id="CZAU01000041">
    <property type="protein sequence ID" value="CUQ10003.1"/>
    <property type="molecule type" value="Genomic_DNA"/>
</dbReference>
<dbReference type="Gene3D" id="3.40.630.10">
    <property type="entry name" value="Zn peptidases"/>
    <property type="match status" value="1"/>
</dbReference>
<name>A0A174TIX0_ANAHA</name>